<keyword evidence="5 6" id="KW-0472">Membrane</keyword>
<evidence type="ECO:0000256" key="5">
    <source>
        <dbReference type="ARBA" id="ARBA00023136"/>
    </source>
</evidence>
<reference evidence="7" key="1">
    <citation type="submission" date="2021-06" db="EMBL/GenBank/DDBJ databases">
        <title>Description of novel taxa of the family Lachnospiraceae.</title>
        <authorList>
            <person name="Chaplin A.V."/>
            <person name="Sokolova S.R."/>
            <person name="Pikina A.P."/>
            <person name="Korzhanova M."/>
            <person name="Belova V."/>
            <person name="Korostin D."/>
            <person name="Efimov B.A."/>
        </authorList>
    </citation>
    <scope>NUCLEOTIDE SEQUENCE</scope>
    <source>
        <strain evidence="7">ASD5720</strain>
    </source>
</reference>
<evidence type="ECO:0000256" key="6">
    <source>
        <dbReference type="SAM" id="Phobius"/>
    </source>
</evidence>
<dbReference type="GO" id="GO:0005886">
    <property type="term" value="C:plasma membrane"/>
    <property type="evidence" value="ECO:0007669"/>
    <property type="project" value="UniProtKB-SubCell"/>
</dbReference>
<keyword evidence="4 6" id="KW-1133">Transmembrane helix</keyword>
<evidence type="ECO:0000313" key="7">
    <source>
        <dbReference type="EMBL" id="MBU9739062.1"/>
    </source>
</evidence>
<protein>
    <submittedName>
        <fullName evidence="7">Ribose ABC transporter permease</fullName>
    </submittedName>
</protein>
<evidence type="ECO:0000256" key="1">
    <source>
        <dbReference type="ARBA" id="ARBA00004651"/>
    </source>
</evidence>
<keyword evidence="2" id="KW-1003">Cell membrane</keyword>
<dbReference type="RefSeq" id="WP_158347152.1">
    <property type="nucleotide sequence ID" value="NZ_JAHQCW010000048.1"/>
</dbReference>
<dbReference type="InterPro" id="IPR001851">
    <property type="entry name" value="ABC_transp_permease"/>
</dbReference>
<gene>
    <name evidence="7" type="ORF">KTH89_21220</name>
</gene>
<dbReference type="PANTHER" id="PTHR32196">
    <property type="entry name" value="ABC TRANSPORTER PERMEASE PROTEIN YPHD-RELATED-RELATED"/>
    <property type="match status" value="1"/>
</dbReference>
<keyword evidence="8" id="KW-1185">Reference proteome</keyword>
<dbReference type="GO" id="GO:0022857">
    <property type="term" value="F:transmembrane transporter activity"/>
    <property type="evidence" value="ECO:0007669"/>
    <property type="project" value="InterPro"/>
</dbReference>
<feature type="transmembrane region" description="Helical" evidence="6">
    <location>
        <begin position="94"/>
        <end position="117"/>
    </location>
</feature>
<keyword evidence="3 6" id="KW-0812">Transmembrane</keyword>
<feature type="transmembrane region" description="Helical" evidence="6">
    <location>
        <begin position="48"/>
        <end position="74"/>
    </location>
</feature>
<organism evidence="7 8">
    <name type="scientific">Diplocloster agilis</name>
    <dbReference type="NCBI Taxonomy" id="2850323"/>
    <lineage>
        <taxon>Bacteria</taxon>
        <taxon>Bacillati</taxon>
        <taxon>Bacillota</taxon>
        <taxon>Clostridia</taxon>
        <taxon>Lachnospirales</taxon>
        <taxon>Lachnospiraceae</taxon>
        <taxon>Diplocloster</taxon>
    </lineage>
</organism>
<feature type="transmembrane region" description="Helical" evidence="6">
    <location>
        <begin position="124"/>
        <end position="142"/>
    </location>
</feature>
<dbReference type="EMBL" id="JAHQCW010000048">
    <property type="protein sequence ID" value="MBU9739062.1"/>
    <property type="molecule type" value="Genomic_DNA"/>
</dbReference>
<sequence length="315" mass="32654">METSKISIGRILSKYGMYIAFGVLFIALSVFSPVFLTATNIINILRQISVIGIMAVGMTFVIATGGIDLSVGAVMALSGVISTSLVRGDSAVPLIASLLAGIAVGIACGAFSGIFISKLNVPEFIATLATMTMTRGICYVYTDGRPITGFRDDYKFIGTGSLGVIPIPIIIYLCIVLLGIFFLNFTKFGRHVLAVGGNEKASIVSGINSARIKFVCYVISGFTSAIAGIVLAARTQTGQPVAGEGYELDAITAVVIGGASLSGGSGSVLGAVVGMLIIGVMTNGLDLLNVSSYYQKVIKGIIILVAVLSDRAKKK</sequence>
<feature type="transmembrane region" description="Helical" evidence="6">
    <location>
        <begin position="214"/>
        <end position="233"/>
    </location>
</feature>
<evidence type="ECO:0000256" key="2">
    <source>
        <dbReference type="ARBA" id="ARBA00022475"/>
    </source>
</evidence>
<evidence type="ECO:0000256" key="3">
    <source>
        <dbReference type="ARBA" id="ARBA00022692"/>
    </source>
</evidence>
<feature type="transmembrane region" description="Helical" evidence="6">
    <location>
        <begin position="253"/>
        <end position="281"/>
    </location>
</feature>
<dbReference type="CDD" id="cd06579">
    <property type="entry name" value="TM_PBP1_transp_AraH_like"/>
    <property type="match status" value="1"/>
</dbReference>
<evidence type="ECO:0000256" key="4">
    <source>
        <dbReference type="ARBA" id="ARBA00022989"/>
    </source>
</evidence>
<name>A0A949K438_9FIRM</name>
<accession>A0A949K438</accession>
<dbReference type="AlphaFoldDB" id="A0A949K438"/>
<evidence type="ECO:0000313" key="8">
    <source>
        <dbReference type="Proteomes" id="UP000712157"/>
    </source>
</evidence>
<dbReference type="Proteomes" id="UP000712157">
    <property type="component" value="Unassembled WGS sequence"/>
</dbReference>
<dbReference type="Pfam" id="PF02653">
    <property type="entry name" value="BPD_transp_2"/>
    <property type="match status" value="1"/>
</dbReference>
<comment type="caution">
    <text evidence="7">The sequence shown here is derived from an EMBL/GenBank/DDBJ whole genome shotgun (WGS) entry which is preliminary data.</text>
</comment>
<proteinExistence type="predicted"/>
<feature type="transmembrane region" description="Helical" evidence="6">
    <location>
        <begin position="162"/>
        <end position="183"/>
    </location>
</feature>
<comment type="subcellular location">
    <subcellularLocation>
        <location evidence="1">Cell membrane</location>
        <topology evidence="1">Multi-pass membrane protein</topology>
    </subcellularLocation>
</comment>
<feature type="transmembrane region" description="Helical" evidence="6">
    <location>
        <begin position="15"/>
        <end position="36"/>
    </location>
</feature>